<accession>A0ABY3B6S8</accession>
<dbReference type="PANTHER" id="PTHR43133">
    <property type="entry name" value="RNA POLYMERASE ECF-TYPE SIGMA FACTO"/>
    <property type="match status" value="1"/>
</dbReference>
<name>A0ABY3B6S8_9BACL</name>
<dbReference type="InterPro" id="IPR013325">
    <property type="entry name" value="RNA_pol_sigma_r2"/>
</dbReference>
<sequence length="525" mass="60293">MQHWIEEAQLGDQNAWEQIVQHFSGMAFSVAYTRLGDWSLVEDTVQEAFAEAFSNLHKLQEAEAFPGWFKTIVERQCHRLLRRKKPMMMPLDETIVMDVEKFDVELIAERREWHQKLHQSVEGLSDKLKLAVQLYYFQGYSIGEISGYLSLSPSVLKKRLFDARNKLRASLLVTDFVSMFNDIYEGGDSVLHVVNGDHVGDKLKKGNVGGDILVWREVYPVGPVFLEMSEPLSRAARVEYLERVLGISEEDYVSNCKAQEQILHNFHKYDEVVLWFEHDLFDQLMLSYLLHWFSTQTLGETKLSLLCIGNYPGIEPFRGLGQLTTKQLEKLSGTWQQIGQQELETGKKIWEAYASPDIVRHIDILHEDTSALPFAHAALELHLSRLPSTMNGLGIVEQTTLELVQQGVNTPQGLFKQIGNQLSGLGMGDLEFWYRLRNMSQQPYALLEIQGPHSFPDRQKKTTPSFDQCVVAITEVGRNIAAGAQDWAKMKGIDEWYGGLWLQGDLAWRWDSERKQLVYTEPYYK</sequence>
<dbReference type="Pfam" id="PF08281">
    <property type="entry name" value="Sigma70_r4_2"/>
    <property type="match status" value="1"/>
</dbReference>
<dbReference type="CDD" id="cd06171">
    <property type="entry name" value="Sigma70_r4"/>
    <property type="match status" value="1"/>
</dbReference>
<dbReference type="InterPro" id="IPR007627">
    <property type="entry name" value="RNA_pol_sigma70_r2"/>
</dbReference>
<dbReference type="InterPro" id="IPR039425">
    <property type="entry name" value="RNA_pol_sigma-70-like"/>
</dbReference>
<feature type="domain" description="RNA polymerase sigma-70 region 2" evidence="5">
    <location>
        <begin position="20"/>
        <end position="85"/>
    </location>
</feature>
<keyword evidence="9" id="KW-1185">Reference proteome</keyword>
<evidence type="ECO:0000256" key="1">
    <source>
        <dbReference type="ARBA" id="ARBA00010641"/>
    </source>
</evidence>
<evidence type="ECO:0000259" key="7">
    <source>
        <dbReference type="Pfam" id="PF08874"/>
    </source>
</evidence>
<dbReference type="NCBIfam" id="TIGR02937">
    <property type="entry name" value="sigma70-ECF"/>
    <property type="match status" value="1"/>
</dbReference>
<dbReference type="Gene3D" id="1.10.10.10">
    <property type="entry name" value="Winged helix-like DNA-binding domain superfamily/Winged helix DNA-binding domain"/>
    <property type="match status" value="1"/>
</dbReference>
<dbReference type="Proteomes" id="UP000319219">
    <property type="component" value="Unassembled WGS sequence"/>
</dbReference>
<evidence type="ECO:0000256" key="2">
    <source>
        <dbReference type="ARBA" id="ARBA00023015"/>
    </source>
</evidence>
<evidence type="ECO:0000259" key="5">
    <source>
        <dbReference type="Pfam" id="PF04542"/>
    </source>
</evidence>
<evidence type="ECO:0000313" key="9">
    <source>
        <dbReference type="Proteomes" id="UP000319219"/>
    </source>
</evidence>
<dbReference type="InterPro" id="IPR013324">
    <property type="entry name" value="RNA_pol_sigma_r3/r4-like"/>
</dbReference>
<protein>
    <submittedName>
        <fullName evidence="8">Sigma-70 family RNA polymerase sigma factor</fullName>
    </submittedName>
</protein>
<dbReference type="EMBL" id="VIJZ01000003">
    <property type="protein sequence ID" value="TQR99737.1"/>
    <property type="molecule type" value="Genomic_DNA"/>
</dbReference>
<comment type="similarity">
    <text evidence="1">Belongs to the sigma-70 factor family. ECF subfamily.</text>
</comment>
<dbReference type="Pfam" id="PF04542">
    <property type="entry name" value="Sigma70_r2"/>
    <property type="match status" value="1"/>
</dbReference>
<feature type="domain" description="RNA polymerase sigma factor 70 region 4 type 2" evidence="6">
    <location>
        <begin position="115"/>
        <end position="167"/>
    </location>
</feature>
<gene>
    <name evidence="8" type="ORF">FKV70_09585</name>
</gene>
<evidence type="ECO:0000256" key="4">
    <source>
        <dbReference type="ARBA" id="ARBA00023163"/>
    </source>
</evidence>
<dbReference type="InterPro" id="IPR036388">
    <property type="entry name" value="WH-like_DNA-bd_sf"/>
</dbReference>
<keyword evidence="4" id="KW-0804">Transcription</keyword>
<dbReference type="InterPro" id="IPR013249">
    <property type="entry name" value="RNA_pol_sigma70_r4_t2"/>
</dbReference>
<keyword evidence="3" id="KW-0731">Sigma factor</keyword>
<dbReference type="InterPro" id="IPR014973">
    <property type="entry name" value="DUF1835"/>
</dbReference>
<dbReference type="PANTHER" id="PTHR43133:SF51">
    <property type="entry name" value="RNA POLYMERASE SIGMA FACTOR"/>
    <property type="match status" value="1"/>
</dbReference>
<dbReference type="SUPFAM" id="SSF88659">
    <property type="entry name" value="Sigma3 and sigma4 domains of RNA polymerase sigma factors"/>
    <property type="match status" value="1"/>
</dbReference>
<proteinExistence type="inferred from homology"/>
<evidence type="ECO:0000313" key="8">
    <source>
        <dbReference type="EMBL" id="TQR99737.1"/>
    </source>
</evidence>
<dbReference type="Pfam" id="PF08874">
    <property type="entry name" value="DUF1835"/>
    <property type="match status" value="1"/>
</dbReference>
<evidence type="ECO:0000256" key="3">
    <source>
        <dbReference type="ARBA" id="ARBA00023082"/>
    </source>
</evidence>
<evidence type="ECO:0000259" key="6">
    <source>
        <dbReference type="Pfam" id="PF08281"/>
    </source>
</evidence>
<reference evidence="8 9" key="1">
    <citation type="submission" date="2019-07" db="EMBL/GenBank/DDBJ databases">
        <title>Paenibacillus ottowii sp. nov. isolated from a fermentation system processing bovine manure.</title>
        <authorList>
            <person name="Velazquez L.F."/>
            <person name="Rajbanshi S."/>
            <person name="Guan S."/>
            <person name="Hinchee M."/>
            <person name="Welsh A."/>
        </authorList>
    </citation>
    <scope>NUCLEOTIDE SEQUENCE [LARGE SCALE GENOMIC DNA]</scope>
    <source>
        <strain evidence="8 9">MS2379</strain>
    </source>
</reference>
<organism evidence="8 9">
    <name type="scientific">Paenibacillus ottowii</name>
    <dbReference type="NCBI Taxonomy" id="2315729"/>
    <lineage>
        <taxon>Bacteria</taxon>
        <taxon>Bacillati</taxon>
        <taxon>Bacillota</taxon>
        <taxon>Bacilli</taxon>
        <taxon>Bacillales</taxon>
        <taxon>Paenibacillaceae</taxon>
        <taxon>Paenibacillus</taxon>
    </lineage>
</organism>
<dbReference type="SUPFAM" id="SSF88946">
    <property type="entry name" value="Sigma2 domain of RNA polymerase sigma factors"/>
    <property type="match status" value="1"/>
</dbReference>
<dbReference type="Gene3D" id="1.10.1740.10">
    <property type="match status" value="1"/>
</dbReference>
<dbReference type="InterPro" id="IPR014284">
    <property type="entry name" value="RNA_pol_sigma-70_dom"/>
</dbReference>
<dbReference type="RefSeq" id="WP_142612694.1">
    <property type="nucleotide sequence ID" value="NZ_VIJZ01000003.1"/>
</dbReference>
<feature type="domain" description="DUF1835" evidence="7">
    <location>
        <begin position="191"/>
        <end position="295"/>
    </location>
</feature>
<keyword evidence="2" id="KW-0805">Transcription regulation</keyword>
<comment type="caution">
    <text evidence="8">The sequence shown here is derived from an EMBL/GenBank/DDBJ whole genome shotgun (WGS) entry which is preliminary data.</text>
</comment>